<dbReference type="KEGG" id="puo:RZN69_20860"/>
<dbReference type="EMBL" id="CP136920">
    <property type="protein sequence ID" value="WOO41078.1"/>
    <property type="molecule type" value="Genomic_DNA"/>
</dbReference>
<evidence type="ECO:0000313" key="1">
    <source>
        <dbReference type="EMBL" id="WOO41078.1"/>
    </source>
</evidence>
<dbReference type="AlphaFoldDB" id="A0AAQ3QR92"/>
<organism evidence="1 2">
    <name type="scientific">Rubellicoccus peritrichatus</name>
    <dbReference type="NCBI Taxonomy" id="3080537"/>
    <lineage>
        <taxon>Bacteria</taxon>
        <taxon>Pseudomonadati</taxon>
        <taxon>Verrucomicrobiota</taxon>
        <taxon>Opitutia</taxon>
        <taxon>Puniceicoccales</taxon>
        <taxon>Cerasicoccaceae</taxon>
        <taxon>Rubellicoccus</taxon>
    </lineage>
</organism>
<sequence length="78" mass="8753">MTEEIERNLGEQPIAAIIAEHELKSSDLVAASAEHITHKMVSRACKGRRLTKNVQAKIRNALNNATSKEYAIKELFTY</sequence>
<accession>A0AAQ3QR92</accession>
<dbReference type="Proteomes" id="UP001304300">
    <property type="component" value="Chromosome"/>
</dbReference>
<evidence type="ECO:0000313" key="2">
    <source>
        <dbReference type="Proteomes" id="UP001304300"/>
    </source>
</evidence>
<keyword evidence="2" id="KW-1185">Reference proteome</keyword>
<reference evidence="1 2" key="1">
    <citation type="submission" date="2023-10" db="EMBL/GenBank/DDBJ databases">
        <title>Rubellicoccus peritrichatus gen. nov., sp. nov., isolated from an algae of coral reef tank.</title>
        <authorList>
            <person name="Luo J."/>
        </authorList>
    </citation>
    <scope>NUCLEOTIDE SEQUENCE [LARGE SCALE GENOMIC DNA]</scope>
    <source>
        <strain evidence="1 2">CR14</strain>
    </source>
</reference>
<gene>
    <name evidence="1" type="ORF">RZN69_20860</name>
</gene>
<dbReference type="RefSeq" id="WP_317833437.1">
    <property type="nucleotide sequence ID" value="NZ_CP136920.1"/>
</dbReference>
<proteinExistence type="predicted"/>
<protein>
    <submittedName>
        <fullName evidence="1">Uncharacterized protein</fullName>
    </submittedName>
</protein>
<name>A0AAQ3QR92_9BACT</name>